<reference evidence="1" key="1">
    <citation type="submission" date="2022-07" db="EMBL/GenBank/DDBJ databases">
        <title>Phylogenomic reconstructions and comparative analyses of Kickxellomycotina fungi.</title>
        <authorList>
            <person name="Reynolds N.K."/>
            <person name="Stajich J.E."/>
            <person name="Barry K."/>
            <person name="Grigoriev I.V."/>
            <person name="Crous P."/>
            <person name="Smith M.E."/>
        </authorList>
    </citation>
    <scope>NUCLEOTIDE SEQUENCE</scope>
    <source>
        <strain evidence="1">CBS 102833</strain>
    </source>
</reference>
<proteinExistence type="predicted"/>
<keyword evidence="1" id="KW-0648">Protein biosynthesis</keyword>
<accession>A0ACC1LJG6</accession>
<feature type="non-terminal residue" evidence="1">
    <location>
        <position position="1"/>
    </location>
</feature>
<gene>
    <name evidence="1" type="primary">GCD6_1</name>
    <name evidence="1" type="ORF">H4S07_002859</name>
</gene>
<protein>
    <submittedName>
        <fullName evidence="1">Translation initiation factor eIF-2B epsilon subunit, GEF</fullName>
    </submittedName>
</protein>
<keyword evidence="1" id="KW-0396">Initiation factor</keyword>
<keyword evidence="2" id="KW-1185">Reference proteome</keyword>
<evidence type="ECO:0000313" key="2">
    <source>
        <dbReference type="Proteomes" id="UP001140096"/>
    </source>
</evidence>
<organism evidence="1 2">
    <name type="scientific">Coemansia furcata</name>
    <dbReference type="NCBI Taxonomy" id="417177"/>
    <lineage>
        <taxon>Eukaryota</taxon>
        <taxon>Fungi</taxon>
        <taxon>Fungi incertae sedis</taxon>
        <taxon>Zoopagomycota</taxon>
        <taxon>Kickxellomycotina</taxon>
        <taxon>Kickxellomycetes</taxon>
        <taxon>Kickxellales</taxon>
        <taxon>Kickxellaceae</taxon>
        <taxon>Coemansia</taxon>
    </lineage>
</organism>
<sequence>APQSAQELANDDFDSCSYSGDSDEDNFDDSDSDSDDANIARNEEQPKASTSGQAGLLGSVGTEVFDTQTLGTSGVGYVWIDDAEVSSDVEDDIDDEEMDSRIRILRCIGSNPNDVEVANAEMAAKDSVDQHEWQPENAFVQESQEHFEYELLLTINTVLEGGSIDMAMTNIRSFRLTCNADQDRIRPIVLEETLNAIDVAALPSSAKMTLGKMEQLIRWGIDSGAEQVDAIGIIERHCAQSPAVNEDVRGRLFKVVVCVLYELDILEDLAIISWYNRSLKRPDDEVSHKLLGTIKAFVDMLNESDEEDDDSDDEGTSSED</sequence>
<evidence type="ECO:0000313" key="1">
    <source>
        <dbReference type="EMBL" id="KAJ2810113.1"/>
    </source>
</evidence>
<dbReference type="Proteomes" id="UP001140096">
    <property type="component" value="Unassembled WGS sequence"/>
</dbReference>
<name>A0ACC1LJG6_9FUNG</name>
<dbReference type="EMBL" id="JANBUP010000801">
    <property type="protein sequence ID" value="KAJ2810113.1"/>
    <property type="molecule type" value="Genomic_DNA"/>
</dbReference>
<comment type="caution">
    <text evidence="1">The sequence shown here is derived from an EMBL/GenBank/DDBJ whole genome shotgun (WGS) entry which is preliminary data.</text>
</comment>